<dbReference type="Gene3D" id="1.10.20.10">
    <property type="entry name" value="Histone, subunit A"/>
    <property type="match status" value="1"/>
</dbReference>
<dbReference type="Pfam" id="PF00125">
    <property type="entry name" value="Histone"/>
    <property type="match status" value="1"/>
</dbReference>
<dbReference type="GO" id="GO:0030527">
    <property type="term" value="F:structural constituent of chromatin"/>
    <property type="evidence" value="ECO:0007669"/>
    <property type="project" value="InterPro"/>
</dbReference>
<dbReference type="SUPFAM" id="SSF47113">
    <property type="entry name" value="Histone-fold"/>
    <property type="match status" value="1"/>
</dbReference>
<sequence length="168" mass="19014">MDRVEETARASTGNDSQGKVAMAKQEGDEDPCKPLAAKATPKMIPQKVARWQFAIRRNAKRRFRSGPFPVCERRELRKKANLVIGKTAFVRLCQSVASEIGHPRLRFEGDAIDTIQEVCESFLVNHFEALNVIAQRRKSITVMPTDAVFLKWQLNMMGLSPKENSTRN</sequence>
<evidence type="ECO:0000256" key="4">
    <source>
        <dbReference type="ARBA" id="ARBA00023269"/>
    </source>
</evidence>
<organism evidence="7 8">
    <name type="scientific">Trichoderma guizhouense</name>
    <dbReference type="NCBI Taxonomy" id="1491466"/>
    <lineage>
        <taxon>Eukaryota</taxon>
        <taxon>Fungi</taxon>
        <taxon>Dikarya</taxon>
        <taxon>Ascomycota</taxon>
        <taxon>Pezizomycotina</taxon>
        <taxon>Sordariomycetes</taxon>
        <taxon>Hypocreomycetidae</taxon>
        <taxon>Hypocreales</taxon>
        <taxon>Hypocreaceae</taxon>
        <taxon>Trichoderma</taxon>
    </lineage>
</organism>
<name>A0A1T3CJY2_9HYPO</name>
<evidence type="ECO:0000259" key="6">
    <source>
        <dbReference type="Pfam" id="PF00125"/>
    </source>
</evidence>
<feature type="region of interest" description="Disordered" evidence="5">
    <location>
        <begin position="1"/>
        <end position="36"/>
    </location>
</feature>
<dbReference type="InterPro" id="IPR007125">
    <property type="entry name" value="H2A/H2B/H3"/>
</dbReference>
<dbReference type="InterPro" id="IPR000164">
    <property type="entry name" value="Histone_H3/CENP-A"/>
</dbReference>
<keyword evidence="3" id="KW-0158">Chromosome</keyword>
<dbReference type="Proteomes" id="UP000191004">
    <property type="component" value="Unassembled WGS sequence"/>
</dbReference>
<reference evidence="7 8" key="1">
    <citation type="submission" date="2016-04" db="EMBL/GenBank/DDBJ databases">
        <title>Multiple horizontal gene transfer events from other fungi enriched the ability of the initially mycotrophic fungus Trichoderma (Ascomycota) to feed on dead plant biomass.</title>
        <authorList>
            <person name="Atanasova L."/>
            <person name="Chenthamara K."/>
            <person name="Zhang J."/>
            <person name="Grujic M."/>
            <person name="Henrissat B."/>
            <person name="Kuo A."/>
            <person name="Aertz A."/>
            <person name="Salamov A."/>
            <person name="Lipzen A."/>
            <person name="Labutti K."/>
            <person name="Barry K."/>
            <person name="Miao Y."/>
            <person name="Rahimi M.J."/>
            <person name="Shen Q."/>
            <person name="Grigoriev I.V."/>
            <person name="Kubicek C.P."/>
            <person name="Druzhinina I.S."/>
        </authorList>
    </citation>
    <scope>NUCLEOTIDE SEQUENCE [LARGE SCALE GENOMIC DNA]</scope>
    <source>
        <strain evidence="7 8">NJAU 4742</strain>
    </source>
</reference>
<keyword evidence="8" id="KW-1185">Reference proteome</keyword>
<evidence type="ECO:0000313" key="7">
    <source>
        <dbReference type="EMBL" id="OPB41352.1"/>
    </source>
</evidence>
<comment type="caution">
    <text evidence="7">The sequence shown here is derived from an EMBL/GenBank/DDBJ whole genome shotgun (WGS) entry which is preliminary data.</text>
</comment>
<dbReference type="SMART" id="SM00428">
    <property type="entry name" value="H3"/>
    <property type="match status" value="1"/>
</dbReference>
<evidence type="ECO:0000256" key="1">
    <source>
        <dbReference type="ARBA" id="ARBA00004286"/>
    </source>
</evidence>
<gene>
    <name evidence="7" type="ORF">A0O28_0080700</name>
</gene>
<evidence type="ECO:0000313" key="8">
    <source>
        <dbReference type="Proteomes" id="UP000191004"/>
    </source>
</evidence>
<accession>A0A1T3CJY2</accession>
<protein>
    <recommendedName>
        <fullName evidence="6">Core Histone H2A/H2B/H3 domain-containing protein</fullName>
    </recommendedName>
</protein>
<feature type="domain" description="Core Histone H2A/H2B/H3" evidence="6">
    <location>
        <begin position="72"/>
        <end position="146"/>
    </location>
</feature>
<proteinExistence type="inferred from homology"/>
<dbReference type="AlphaFoldDB" id="A0A1T3CJY2"/>
<evidence type="ECO:0000256" key="2">
    <source>
        <dbReference type="ARBA" id="ARBA00010343"/>
    </source>
</evidence>
<evidence type="ECO:0000256" key="5">
    <source>
        <dbReference type="SAM" id="MobiDB-lite"/>
    </source>
</evidence>
<dbReference type="EMBL" id="LVVK01000015">
    <property type="protein sequence ID" value="OPB41352.1"/>
    <property type="molecule type" value="Genomic_DNA"/>
</dbReference>
<dbReference type="PANTHER" id="PTHR11426">
    <property type="entry name" value="HISTONE H3"/>
    <property type="match status" value="1"/>
</dbReference>
<dbReference type="GO" id="GO:0046982">
    <property type="term" value="F:protein heterodimerization activity"/>
    <property type="evidence" value="ECO:0007669"/>
    <property type="project" value="InterPro"/>
</dbReference>
<comment type="subcellular location">
    <subcellularLocation>
        <location evidence="1">Chromosome</location>
    </subcellularLocation>
</comment>
<keyword evidence="4" id="KW-0544">Nucleosome core</keyword>
<keyword evidence="4" id="KW-0238">DNA-binding</keyword>
<dbReference type="OrthoDB" id="420022at2759"/>
<dbReference type="InterPro" id="IPR009072">
    <property type="entry name" value="Histone-fold"/>
</dbReference>
<comment type="similarity">
    <text evidence="2">Belongs to the histone H3 family.</text>
</comment>
<dbReference type="GO" id="GO:0000786">
    <property type="term" value="C:nucleosome"/>
    <property type="evidence" value="ECO:0007669"/>
    <property type="project" value="UniProtKB-KW"/>
</dbReference>
<evidence type="ECO:0000256" key="3">
    <source>
        <dbReference type="ARBA" id="ARBA00022454"/>
    </source>
</evidence>
<dbReference type="GO" id="GO:0003677">
    <property type="term" value="F:DNA binding"/>
    <property type="evidence" value="ECO:0007669"/>
    <property type="project" value="InterPro"/>
</dbReference>